<evidence type="ECO:0000313" key="4">
    <source>
        <dbReference type="Proteomes" id="UP000002173"/>
    </source>
</evidence>
<dbReference type="OMA" id="PVYMPFR"/>
<protein>
    <submittedName>
        <fullName evidence="3">Membrane protein, putativve</fullName>
    </submittedName>
</protein>
<feature type="region of interest" description="Disordered" evidence="1">
    <location>
        <begin position="138"/>
        <end position="189"/>
    </location>
</feature>
<keyword evidence="2" id="KW-0732">Signal</keyword>
<dbReference type="AlphaFoldDB" id="A7ATH1"/>
<evidence type="ECO:0000313" key="3">
    <source>
        <dbReference type="EMBL" id="EDO06232.1"/>
    </source>
</evidence>
<evidence type="ECO:0000256" key="1">
    <source>
        <dbReference type="SAM" id="MobiDB-lite"/>
    </source>
</evidence>
<proteinExistence type="predicted"/>
<comment type="caution">
    <text evidence="3">The sequence shown here is derived from an EMBL/GenBank/DDBJ whole genome shotgun (WGS) entry which is preliminary data.</text>
</comment>
<organism evidence="3 4">
    <name type="scientific">Babesia bovis</name>
    <dbReference type="NCBI Taxonomy" id="5865"/>
    <lineage>
        <taxon>Eukaryota</taxon>
        <taxon>Sar</taxon>
        <taxon>Alveolata</taxon>
        <taxon>Apicomplexa</taxon>
        <taxon>Aconoidasida</taxon>
        <taxon>Piroplasmida</taxon>
        <taxon>Babesiidae</taxon>
        <taxon>Babesia</taxon>
    </lineage>
</organism>
<dbReference type="Proteomes" id="UP000002173">
    <property type="component" value="Chromosome 2"/>
</dbReference>
<dbReference type="VEuPathDB" id="PiroplasmaDB:BBOV_II002770"/>
<dbReference type="eggNOG" id="ENOG502SZ6M">
    <property type="taxonomic scope" value="Eukaryota"/>
</dbReference>
<gene>
    <name evidence="3" type="ORF">BBOV_II002770</name>
</gene>
<evidence type="ECO:0000256" key="2">
    <source>
        <dbReference type="SAM" id="SignalP"/>
    </source>
</evidence>
<feature type="signal peptide" evidence="2">
    <location>
        <begin position="1"/>
        <end position="21"/>
    </location>
</feature>
<accession>A7ATH1</accession>
<dbReference type="EMBL" id="AAXT01000003">
    <property type="protein sequence ID" value="EDO06232.1"/>
    <property type="molecule type" value="Genomic_DNA"/>
</dbReference>
<dbReference type="FunCoup" id="A7ATH1">
    <property type="interactions" value="2"/>
</dbReference>
<name>A7ATH1_BABBO</name>
<reference evidence="3 4" key="1">
    <citation type="journal article" date="2007" name="PLoS Pathog.">
        <title>Genome sequence of Babesia bovis and comparative analysis of apicomplexan hemoprotozoa.</title>
        <authorList>
            <person name="Brayton K.A."/>
            <person name="Lau A.O.T."/>
            <person name="Herndon D.R."/>
            <person name="Hannick L."/>
            <person name="Kappmeyer L.S."/>
            <person name="Berens S.J."/>
            <person name="Bidwell S.L."/>
            <person name="Brown W.C."/>
            <person name="Crabtree J."/>
            <person name="Fadrosh D."/>
            <person name="Feldblum T."/>
            <person name="Forberger H.A."/>
            <person name="Haas B.J."/>
            <person name="Howell J.M."/>
            <person name="Khouri H."/>
            <person name="Koo H."/>
            <person name="Mann D.J."/>
            <person name="Norimine J."/>
            <person name="Paulsen I.T."/>
            <person name="Radune D."/>
            <person name="Ren Q."/>
            <person name="Smith R.K. Jr."/>
            <person name="Suarez C.E."/>
            <person name="White O."/>
            <person name="Wortman J.R."/>
            <person name="Knowles D.P. Jr."/>
            <person name="McElwain T.F."/>
            <person name="Nene V.M."/>
        </authorList>
    </citation>
    <scope>NUCLEOTIDE SEQUENCE [LARGE SCALE GENOMIC DNA]</scope>
    <source>
        <strain evidence="3">T2Bo</strain>
    </source>
</reference>
<sequence>MKTTSTLVVVSTIATLSVATAATSNRTGGAINGFMPHLVNSTVSTIAGVSQQDLDTPHISLKVMPSKRIHISPSEMNALLFTIKQEIHRKVCQPTRRYSVTVNQIHDAITDDLIEHRHENEKHLSAWALNQAPVYMPFRDNPEGTKNKHESSLELEVQKNKQKAEDRNSSGKPQELETKDTTKPNEKPA</sequence>
<dbReference type="InParanoid" id="A7ATH1"/>
<keyword evidence="4" id="KW-1185">Reference proteome</keyword>
<feature type="compositionally biased region" description="Basic and acidic residues" evidence="1">
    <location>
        <begin position="140"/>
        <end position="189"/>
    </location>
</feature>
<feature type="chain" id="PRO_5002706918" evidence="2">
    <location>
        <begin position="22"/>
        <end position="189"/>
    </location>
</feature>